<gene>
    <name evidence="2" type="ORF">DYB32_009319</name>
</gene>
<evidence type="ECO:0000313" key="3">
    <source>
        <dbReference type="Proteomes" id="UP000285060"/>
    </source>
</evidence>
<comment type="caution">
    <text evidence="2">The sequence shown here is derived from an EMBL/GenBank/DDBJ whole genome shotgun (WGS) entry which is preliminary data.</text>
</comment>
<protein>
    <submittedName>
        <fullName evidence="2">Uncharacterized protein</fullName>
    </submittedName>
</protein>
<reference evidence="2 3" key="1">
    <citation type="submission" date="2018-08" db="EMBL/GenBank/DDBJ databases">
        <title>Aphanomyces genome sequencing and annotation.</title>
        <authorList>
            <person name="Minardi D."/>
            <person name="Oidtmann B."/>
            <person name="Van Der Giezen M."/>
            <person name="Studholme D.J."/>
        </authorList>
    </citation>
    <scope>NUCLEOTIDE SEQUENCE [LARGE SCALE GENOMIC DNA]</scope>
    <source>
        <strain evidence="2 3">NJM0002</strain>
    </source>
</reference>
<dbReference type="Proteomes" id="UP000285060">
    <property type="component" value="Unassembled WGS sequence"/>
</dbReference>
<organism evidence="2 3">
    <name type="scientific">Aphanomyces invadans</name>
    <dbReference type="NCBI Taxonomy" id="157072"/>
    <lineage>
        <taxon>Eukaryota</taxon>
        <taxon>Sar</taxon>
        <taxon>Stramenopiles</taxon>
        <taxon>Oomycota</taxon>
        <taxon>Saprolegniomycetes</taxon>
        <taxon>Saprolegniales</taxon>
        <taxon>Verrucalvaceae</taxon>
        <taxon>Aphanomyces</taxon>
    </lineage>
</organism>
<proteinExistence type="predicted"/>
<dbReference type="VEuPathDB" id="FungiDB:H310_10477"/>
<dbReference type="InterPro" id="IPR052727">
    <property type="entry name" value="Rab4/Rab5_effector"/>
</dbReference>
<sequence length="437" mass="49149">MGLTSINKSNGGVLDARWYVHHVALAVARFELTREQLVEFTARTKTLLRDTLHLLSLDQRLQHGTKVMERMGLQVYTDGDSTTITGHLATTIVDLEYAMYATTTQHVQTVAAIMHNELYNDADVLDVQQSQTLEDTFHFVGVKSVALARKGMFAKPHHIVYLESTGTIHDDGTARLYQHIEYVDMAHYYYTAKNSWSKPIRPICSTVSLFEADPCDATSVRVYSRAHYSHDTPSSLYQMHQPQVYWRWVLSLASLAVSRRLMDATSLVQYWMMCHGCSIHIRSPTVVHKFCTKCVLKSRELRGGDRVEQPPKTSLWRPMSSVASSSSSTESFIRSMQETTKHVTTPSPHVVATPSAVDAKQVNALEQISDSIAHQESILVCMREVLEKQKRHSDVTNSMTSTTGTADSYMTDECLETLPSTSTGSSNTHRFEYIDSS</sequence>
<evidence type="ECO:0000313" key="2">
    <source>
        <dbReference type="EMBL" id="RHY23051.1"/>
    </source>
</evidence>
<dbReference type="AlphaFoldDB" id="A0A3R6VQT1"/>
<dbReference type="PANTHER" id="PTHR13510:SF44">
    <property type="entry name" value="RABENOSYN-5"/>
    <property type="match status" value="1"/>
</dbReference>
<evidence type="ECO:0000256" key="1">
    <source>
        <dbReference type="SAM" id="MobiDB-lite"/>
    </source>
</evidence>
<feature type="compositionally biased region" description="Polar residues" evidence="1">
    <location>
        <begin position="418"/>
        <end position="428"/>
    </location>
</feature>
<feature type="region of interest" description="Disordered" evidence="1">
    <location>
        <begin position="417"/>
        <end position="437"/>
    </location>
</feature>
<accession>A0A3R6VQT1</accession>
<dbReference type="EMBL" id="QUSY01001930">
    <property type="protein sequence ID" value="RHY23051.1"/>
    <property type="molecule type" value="Genomic_DNA"/>
</dbReference>
<dbReference type="PANTHER" id="PTHR13510">
    <property type="entry name" value="FYVE-FINGER-CONTAINING RAB5 EFFECTOR PROTEIN RABENOSYN-5-RELATED"/>
    <property type="match status" value="1"/>
</dbReference>
<keyword evidence="3" id="KW-1185">Reference proteome</keyword>
<name>A0A3R6VQT1_9STRA</name>